<dbReference type="EMBL" id="CAUYUJ010004248">
    <property type="protein sequence ID" value="CAK0808756.1"/>
    <property type="molecule type" value="Genomic_DNA"/>
</dbReference>
<evidence type="ECO:0000256" key="4">
    <source>
        <dbReference type="SAM" id="MobiDB-lite"/>
    </source>
</evidence>
<reference evidence="7" key="1">
    <citation type="submission" date="2023-10" db="EMBL/GenBank/DDBJ databases">
        <authorList>
            <person name="Chen Y."/>
            <person name="Shah S."/>
            <person name="Dougan E. K."/>
            <person name="Thang M."/>
            <person name="Chan C."/>
        </authorList>
    </citation>
    <scope>NUCLEOTIDE SEQUENCE [LARGE SCALE GENOMIC DNA]</scope>
</reference>
<evidence type="ECO:0000256" key="1">
    <source>
        <dbReference type="ARBA" id="ARBA00022676"/>
    </source>
</evidence>
<keyword evidence="5" id="KW-1133">Transmembrane helix</keyword>
<dbReference type="Proteomes" id="UP001189429">
    <property type="component" value="Unassembled WGS sequence"/>
</dbReference>
<dbReference type="InterPro" id="IPR007657">
    <property type="entry name" value="Glycosyltransferase_61"/>
</dbReference>
<dbReference type="Pfam" id="PF04577">
    <property type="entry name" value="Glyco_transf_61"/>
    <property type="match status" value="1"/>
</dbReference>
<name>A0ABN9QRF2_9DINO</name>
<evidence type="ECO:0000313" key="7">
    <source>
        <dbReference type="EMBL" id="CAK0808756.1"/>
    </source>
</evidence>
<evidence type="ECO:0000313" key="8">
    <source>
        <dbReference type="Proteomes" id="UP001189429"/>
    </source>
</evidence>
<protein>
    <recommendedName>
        <fullName evidence="6">Glycosyltransferase 61 catalytic domain-containing protein</fullName>
    </recommendedName>
</protein>
<comment type="caution">
    <text evidence="7">The sequence shown here is derived from an EMBL/GenBank/DDBJ whole genome shotgun (WGS) entry which is preliminary data.</text>
</comment>
<keyword evidence="2" id="KW-0808">Transferase</keyword>
<sequence length="581" mass="61264">MHAVTLRTRPFATDPVAASPDRTGRTVGTGSCKTWRSGAALPRRLALYVSVLGGALLAVLCGVIRLAGDTVEAGISAPFSGGAVWEQLPVLEHLRVSQGWGRVQSAGQPGDEAIAELWRSWWRTEGTHRETCGGRLVCLLSGAKFELDSSVPRPLYATDVDGKLVPAKQVPDPQAEPYACQVQRLAVDFSALASLVEDGGVFSQKLEARGFSLAGDGYPDGSLRLGGCRPPAPPRAWRAELRGRCLGTQILTQASRALRAVSQHAEEPACAVSDPRTTALVVRHAVSNLWEAHFALVEAAARLAALGLLPRPGAERAANASQVVLLPPDSANTGLPGASLELWSLLLGGRVVSARDVRPRAVHCFDRAALISDFCCEAGDLCPASSWLPVPPRSAGLSGLPCAAHAGGAGCAYGLARGRLRAALGERRRAAAPPEGPGAILVSRRTASNRRVLQEDALAEALGRLLQGRLRVRLVDFASLPILEQAAVVARAEQLAGVHGAGLTHMLFLPAHASVAEVALREGWHDVDGPKGSPPMYAEMAQRLGLGYASWLYDGPLGQELDLNLSAPVMASLMSRAHSLR</sequence>
<accession>A0ABN9QRF2</accession>
<keyword evidence="5" id="KW-0472">Membrane</keyword>
<keyword evidence="1" id="KW-0328">Glycosyltransferase</keyword>
<feature type="region of interest" description="Disordered" evidence="4">
    <location>
        <begin position="1"/>
        <end position="30"/>
    </location>
</feature>
<feature type="domain" description="Glycosyltransferase 61 catalytic" evidence="6">
    <location>
        <begin position="411"/>
        <end position="515"/>
    </location>
</feature>
<dbReference type="PANTHER" id="PTHR20961">
    <property type="entry name" value="GLYCOSYLTRANSFERASE"/>
    <property type="match status" value="1"/>
</dbReference>
<dbReference type="InterPro" id="IPR049625">
    <property type="entry name" value="Glyco_transf_61_cat"/>
</dbReference>
<keyword evidence="5" id="KW-0812">Transmembrane</keyword>
<gene>
    <name evidence="7" type="ORF">PCOR1329_LOCUS14253</name>
</gene>
<feature type="transmembrane region" description="Helical" evidence="5">
    <location>
        <begin position="45"/>
        <end position="68"/>
    </location>
</feature>
<proteinExistence type="predicted"/>
<evidence type="ECO:0000256" key="5">
    <source>
        <dbReference type="SAM" id="Phobius"/>
    </source>
</evidence>
<keyword evidence="3" id="KW-0325">Glycoprotein</keyword>
<evidence type="ECO:0000256" key="2">
    <source>
        <dbReference type="ARBA" id="ARBA00022679"/>
    </source>
</evidence>
<evidence type="ECO:0000256" key="3">
    <source>
        <dbReference type="ARBA" id="ARBA00023180"/>
    </source>
</evidence>
<organism evidence="7 8">
    <name type="scientific">Prorocentrum cordatum</name>
    <dbReference type="NCBI Taxonomy" id="2364126"/>
    <lineage>
        <taxon>Eukaryota</taxon>
        <taxon>Sar</taxon>
        <taxon>Alveolata</taxon>
        <taxon>Dinophyceae</taxon>
        <taxon>Prorocentrales</taxon>
        <taxon>Prorocentraceae</taxon>
        <taxon>Prorocentrum</taxon>
    </lineage>
</organism>
<keyword evidence="8" id="KW-1185">Reference proteome</keyword>
<evidence type="ECO:0000259" key="6">
    <source>
        <dbReference type="Pfam" id="PF04577"/>
    </source>
</evidence>